<dbReference type="Gene3D" id="3.10.50.40">
    <property type="match status" value="1"/>
</dbReference>
<dbReference type="EMBL" id="CAWUPB010001197">
    <property type="protein sequence ID" value="CAK7356008.1"/>
    <property type="molecule type" value="Genomic_DNA"/>
</dbReference>
<dbReference type="InterPro" id="IPR046357">
    <property type="entry name" value="PPIase_dom_sf"/>
</dbReference>
<accession>A0AAV1SS75</accession>
<dbReference type="Proteomes" id="UP001314170">
    <property type="component" value="Unassembled WGS sequence"/>
</dbReference>
<dbReference type="PROSITE" id="PS50059">
    <property type="entry name" value="FKBP_PPIASE"/>
    <property type="match status" value="1"/>
</dbReference>
<name>A0AAV1SS75_9ROSI</name>
<comment type="catalytic activity">
    <reaction evidence="1">
        <text>[protein]-peptidylproline (omega=180) = [protein]-peptidylproline (omega=0)</text>
        <dbReference type="Rhea" id="RHEA:16237"/>
        <dbReference type="Rhea" id="RHEA-COMP:10747"/>
        <dbReference type="Rhea" id="RHEA-COMP:10748"/>
        <dbReference type="ChEBI" id="CHEBI:83833"/>
        <dbReference type="ChEBI" id="CHEBI:83834"/>
        <dbReference type="EC" id="5.2.1.8"/>
    </reaction>
</comment>
<keyword evidence="4" id="KW-1185">Reference proteome</keyword>
<evidence type="ECO:0000259" key="2">
    <source>
        <dbReference type="PROSITE" id="PS50059"/>
    </source>
</evidence>
<dbReference type="SUPFAM" id="SSF54534">
    <property type="entry name" value="FKBP-like"/>
    <property type="match status" value="1"/>
</dbReference>
<dbReference type="AlphaFoldDB" id="A0AAV1SS75"/>
<protein>
    <recommendedName>
        <fullName evidence="1">peptidylprolyl isomerase</fullName>
        <ecNumber evidence="1">5.2.1.8</ecNumber>
    </recommendedName>
</protein>
<sequence>MLWEKHRRIRKKNEVLASRKIEFRIKGGPLVDFQVGNIRCPTNECGGLDVVMEYINRGPEYWHGEEGKIKDESSVDFLKKTGCEDLIGQKDMDSYVIVRLGQGEVLNGLDRGIITMKKRECAFFTLTLELGFRMVGRDACANKFFVQFKVELVSWITIVDVSKDGGIIKKIMRKEEKNEPHDDLCEVFVKY</sequence>
<gene>
    <name evidence="3" type="ORF">DCAF_LOCUS26273</name>
</gene>
<dbReference type="GO" id="GO:0003755">
    <property type="term" value="F:peptidyl-prolyl cis-trans isomerase activity"/>
    <property type="evidence" value="ECO:0007669"/>
    <property type="project" value="UniProtKB-KW"/>
</dbReference>
<proteinExistence type="predicted"/>
<keyword evidence="1" id="KW-0697">Rotamase</keyword>
<organism evidence="3 4">
    <name type="scientific">Dovyalis caffra</name>
    <dbReference type="NCBI Taxonomy" id="77055"/>
    <lineage>
        <taxon>Eukaryota</taxon>
        <taxon>Viridiplantae</taxon>
        <taxon>Streptophyta</taxon>
        <taxon>Embryophyta</taxon>
        <taxon>Tracheophyta</taxon>
        <taxon>Spermatophyta</taxon>
        <taxon>Magnoliopsida</taxon>
        <taxon>eudicotyledons</taxon>
        <taxon>Gunneridae</taxon>
        <taxon>Pentapetalae</taxon>
        <taxon>rosids</taxon>
        <taxon>fabids</taxon>
        <taxon>Malpighiales</taxon>
        <taxon>Salicaceae</taxon>
        <taxon>Flacourtieae</taxon>
        <taxon>Dovyalis</taxon>
    </lineage>
</organism>
<dbReference type="InterPro" id="IPR001179">
    <property type="entry name" value="PPIase_FKBP_dom"/>
</dbReference>
<evidence type="ECO:0000313" key="4">
    <source>
        <dbReference type="Proteomes" id="UP001314170"/>
    </source>
</evidence>
<evidence type="ECO:0000256" key="1">
    <source>
        <dbReference type="PROSITE-ProRule" id="PRU00277"/>
    </source>
</evidence>
<dbReference type="Pfam" id="PF00254">
    <property type="entry name" value="FKBP_C"/>
    <property type="match status" value="1"/>
</dbReference>
<evidence type="ECO:0000313" key="3">
    <source>
        <dbReference type="EMBL" id="CAK7356008.1"/>
    </source>
</evidence>
<comment type="caution">
    <text evidence="3">The sequence shown here is derived from an EMBL/GenBank/DDBJ whole genome shotgun (WGS) entry which is preliminary data.</text>
</comment>
<keyword evidence="1" id="KW-0413">Isomerase</keyword>
<dbReference type="EC" id="5.2.1.8" evidence="1"/>
<reference evidence="3 4" key="1">
    <citation type="submission" date="2024-01" db="EMBL/GenBank/DDBJ databases">
        <authorList>
            <person name="Waweru B."/>
        </authorList>
    </citation>
    <scope>NUCLEOTIDE SEQUENCE [LARGE SCALE GENOMIC DNA]</scope>
</reference>
<feature type="domain" description="PPIase FKBP-type" evidence="2">
    <location>
        <begin position="47"/>
        <end position="156"/>
    </location>
</feature>